<comment type="subcellular location">
    <subcellularLocation>
        <location evidence="1">Membrane</location>
    </subcellularLocation>
</comment>
<keyword evidence="4" id="KW-1133">Transmembrane helix</keyword>
<dbReference type="AlphaFoldDB" id="K9WA83"/>
<dbReference type="SUPFAM" id="SSF55781">
    <property type="entry name" value="GAF domain-like"/>
    <property type="match status" value="1"/>
</dbReference>
<keyword evidence="3" id="KW-0547">Nucleotide-binding</keyword>
<evidence type="ECO:0000259" key="9">
    <source>
        <dbReference type="PROSITE" id="PS50125"/>
    </source>
</evidence>
<dbReference type="GO" id="GO:0000166">
    <property type="term" value="F:nucleotide binding"/>
    <property type="evidence" value="ECO:0007669"/>
    <property type="project" value="UniProtKB-KW"/>
</dbReference>
<dbReference type="Pfam" id="PF00211">
    <property type="entry name" value="Guanylate_cyc"/>
    <property type="match status" value="1"/>
</dbReference>
<dbReference type="EMBL" id="CP003630">
    <property type="protein sequence ID" value="AFZ16669.1"/>
    <property type="molecule type" value="Genomic_DNA"/>
</dbReference>
<evidence type="ECO:0000256" key="5">
    <source>
        <dbReference type="ARBA" id="ARBA00023136"/>
    </source>
</evidence>
<keyword evidence="8" id="KW-0175">Coiled coil</keyword>
<evidence type="ECO:0000256" key="8">
    <source>
        <dbReference type="SAM" id="Coils"/>
    </source>
</evidence>
<dbReference type="KEGG" id="mic:Mic7113_0758"/>
<dbReference type="SUPFAM" id="SSF55073">
    <property type="entry name" value="Nucleotide cyclase"/>
    <property type="match status" value="1"/>
</dbReference>
<dbReference type="PANTHER" id="PTHR11920">
    <property type="entry name" value="GUANYLYL CYCLASE"/>
    <property type="match status" value="1"/>
</dbReference>
<evidence type="ECO:0000256" key="7">
    <source>
        <dbReference type="RuleBase" id="RU000405"/>
    </source>
</evidence>
<protein>
    <submittedName>
        <fullName evidence="10">Family 3 adenylate cyclase</fullName>
    </submittedName>
</protein>
<dbReference type="PROSITE" id="PS50125">
    <property type="entry name" value="GUANYLATE_CYCLASE_2"/>
    <property type="match status" value="1"/>
</dbReference>
<dbReference type="HOGENOM" id="CLU_000445_110_5_3"/>
<comment type="similarity">
    <text evidence="7">Belongs to the adenylyl cyclase class-4/guanylyl cyclase family.</text>
</comment>
<feature type="coiled-coil region" evidence="8">
    <location>
        <begin position="186"/>
        <end position="213"/>
    </location>
</feature>
<evidence type="ECO:0000256" key="6">
    <source>
        <dbReference type="ARBA" id="ARBA00023239"/>
    </source>
</evidence>
<dbReference type="InterPro" id="IPR029787">
    <property type="entry name" value="Nucleotide_cyclase"/>
</dbReference>
<dbReference type="CDD" id="cd07302">
    <property type="entry name" value="CHD"/>
    <property type="match status" value="1"/>
</dbReference>
<dbReference type="PROSITE" id="PS00452">
    <property type="entry name" value="GUANYLATE_CYCLASE_1"/>
    <property type="match status" value="1"/>
</dbReference>
<evidence type="ECO:0000313" key="10">
    <source>
        <dbReference type="EMBL" id="AFZ16669.1"/>
    </source>
</evidence>
<dbReference type="GO" id="GO:0004016">
    <property type="term" value="F:adenylate cyclase activity"/>
    <property type="evidence" value="ECO:0007669"/>
    <property type="project" value="UniProtKB-ARBA"/>
</dbReference>
<name>K9WA83_9CYAN</name>
<dbReference type="Pfam" id="PF13185">
    <property type="entry name" value="GAF_2"/>
    <property type="match status" value="1"/>
</dbReference>
<reference evidence="10 11" key="1">
    <citation type="submission" date="2012-06" db="EMBL/GenBank/DDBJ databases">
        <title>Finished chromosome of genome of Microcoleus sp. PCC 7113.</title>
        <authorList>
            <consortium name="US DOE Joint Genome Institute"/>
            <person name="Gugger M."/>
            <person name="Coursin T."/>
            <person name="Rippka R."/>
            <person name="Tandeau De Marsac N."/>
            <person name="Huntemann M."/>
            <person name="Wei C.-L."/>
            <person name="Han J."/>
            <person name="Detter J.C."/>
            <person name="Han C."/>
            <person name="Tapia R."/>
            <person name="Chen A."/>
            <person name="Kyrpides N."/>
            <person name="Mavromatis K."/>
            <person name="Markowitz V."/>
            <person name="Szeto E."/>
            <person name="Ivanova N."/>
            <person name="Pagani I."/>
            <person name="Pati A."/>
            <person name="Goodwin L."/>
            <person name="Nordberg H.P."/>
            <person name="Cantor M.N."/>
            <person name="Hua S.X."/>
            <person name="Woyke T."/>
            <person name="Kerfeld C.A."/>
        </authorList>
    </citation>
    <scope>NUCLEOTIDE SEQUENCE [LARGE SCALE GENOMIC DNA]</scope>
    <source>
        <strain evidence="10 11">PCC 7113</strain>
    </source>
</reference>
<evidence type="ECO:0000256" key="2">
    <source>
        <dbReference type="ARBA" id="ARBA00022692"/>
    </source>
</evidence>
<organism evidence="10 11">
    <name type="scientific">Allocoleopsis franciscana PCC 7113</name>
    <dbReference type="NCBI Taxonomy" id="1173027"/>
    <lineage>
        <taxon>Bacteria</taxon>
        <taxon>Bacillati</taxon>
        <taxon>Cyanobacteriota</taxon>
        <taxon>Cyanophyceae</taxon>
        <taxon>Coleofasciculales</taxon>
        <taxon>Coleofasciculaceae</taxon>
        <taxon>Allocoleopsis</taxon>
        <taxon>Allocoleopsis franciscana</taxon>
    </lineage>
</organism>
<evidence type="ECO:0000256" key="3">
    <source>
        <dbReference type="ARBA" id="ARBA00022741"/>
    </source>
</evidence>
<dbReference type="eggNOG" id="COG2203">
    <property type="taxonomic scope" value="Bacteria"/>
</dbReference>
<proteinExistence type="inferred from homology"/>
<dbReference type="InterPro" id="IPR001054">
    <property type="entry name" value="A/G_cyclase"/>
</dbReference>
<dbReference type="Gene3D" id="3.30.70.1230">
    <property type="entry name" value="Nucleotide cyclase"/>
    <property type="match status" value="1"/>
</dbReference>
<dbReference type="GO" id="GO:0035556">
    <property type="term" value="P:intracellular signal transduction"/>
    <property type="evidence" value="ECO:0007669"/>
    <property type="project" value="InterPro"/>
</dbReference>
<dbReference type="PANTHER" id="PTHR11920:SF335">
    <property type="entry name" value="GUANYLATE CYCLASE"/>
    <property type="match status" value="1"/>
</dbReference>
<dbReference type="Proteomes" id="UP000010471">
    <property type="component" value="Chromosome"/>
</dbReference>
<feature type="domain" description="Guanylate cyclase" evidence="9">
    <location>
        <begin position="241"/>
        <end position="372"/>
    </location>
</feature>
<evidence type="ECO:0000256" key="1">
    <source>
        <dbReference type="ARBA" id="ARBA00004370"/>
    </source>
</evidence>
<dbReference type="SMART" id="SM00044">
    <property type="entry name" value="CYCc"/>
    <property type="match status" value="1"/>
</dbReference>
<dbReference type="RefSeq" id="WP_015180832.1">
    <property type="nucleotide sequence ID" value="NC_019738.1"/>
</dbReference>
<sequence>MSSNRFSINSQSLEDQDREQLIETTRHLITEVQALSVRIAAVNEIANAINRSLNLNEILRIVGKQAKWLLDFKHCSVCLQNYDGSYRLIKLFGPEIEYNVYDFLEDKPIGRALKTRQPQLNSQDYTNTFLGVYPSQIIIPLESENQILGSLNFATTQPNAYTQEDLRIVHLLAVQVSTAIRNAKRFEDMNRLLEEMNKLYSELEQERRKSDTLLLNTLPQKIAEELKQTGKVKPVHYESASILFTDFKDFTRLAEQITPEELVSELDYCFSFFDMVAETHKLEKLKTIGDSYMCVGGIPTPSSTHALDAVLAALQIKAFMGWRRYEKMQKQQPFWEIRLGIHSGPLLAGVIGKKKFSYDVWGDTVNTAARLESCSLTGCINISKSTYELVKDFFDCDYRGKIAAKNKGNIDMYFVNGIKKHLALDPLGLLPNDEFNALYSDRYQRLHFSR</sequence>
<dbReference type="InterPro" id="IPR029016">
    <property type="entry name" value="GAF-like_dom_sf"/>
</dbReference>
<evidence type="ECO:0000256" key="4">
    <source>
        <dbReference type="ARBA" id="ARBA00022989"/>
    </source>
</evidence>
<keyword evidence="6 7" id="KW-0456">Lyase</keyword>
<dbReference type="OrthoDB" id="315417at2"/>
<dbReference type="STRING" id="1173027.Mic7113_0758"/>
<keyword evidence="2" id="KW-0812">Transmembrane</keyword>
<keyword evidence="11" id="KW-1185">Reference proteome</keyword>
<dbReference type="GO" id="GO:0016020">
    <property type="term" value="C:membrane"/>
    <property type="evidence" value="ECO:0007669"/>
    <property type="project" value="UniProtKB-SubCell"/>
</dbReference>
<dbReference type="PATRIC" id="fig|1173027.3.peg.832"/>
<dbReference type="InterPro" id="IPR018297">
    <property type="entry name" value="A/G_cyclase_CS"/>
</dbReference>
<keyword evidence="5" id="KW-0472">Membrane</keyword>
<dbReference type="SMART" id="SM00065">
    <property type="entry name" value="GAF"/>
    <property type="match status" value="1"/>
</dbReference>
<dbReference type="InterPro" id="IPR003018">
    <property type="entry name" value="GAF"/>
</dbReference>
<dbReference type="Gene3D" id="3.30.450.40">
    <property type="match status" value="1"/>
</dbReference>
<dbReference type="InterPro" id="IPR050401">
    <property type="entry name" value="Cyclic_nucleotide_synthase"/>
</dbReference>
<accession>K9WA83</accession>
<dbReference type="eggNOG" id="COG2114">
    <property type="taxonomic scope" value="Bacteria"/>
</dbReference>
<gene>
    <name evidence="10" type="ORF">Mic7113_0758</name>
</gene>
<evidence type="ECO:0000313" key="11">
    <source>
        <dbReference type="Proteomes" id="UP000010471"/>
    </source>
</evidence>
<dbReference type="GO" id="GO:0009190">
    <property type="term" value="P:cyclic nucleotide biosynthetic process"/>
    <property type="evidence" value="ECO:0007669"/>
    <property type="project" value="InterPro"/>
</dbReference>